<name>A0A5N5KV21_9ROSI</name>
<proteinExistence type="predicted"/>
<dbReference type="Proteomes" id="UP000326939">
    <property type="component" value="Chromosome 11"/>
</dbReference>
<accession>A0A5N5KV21</accession>
<evidence type="ECO:0000313" key="3">
    <source>
        <dbReference type="Proteomes" id="UP000326939"/>
    </source>
</evidence>
<sequence>MDVASHREPTIHAMQTHRSTMTRGGAASGGSTSGGFNSCKTPKCSYCEGSHPVDRCYFLIGFPEGHKWHGKRVLPRNKRTNPTAHNVEVSQSQSNFIGATTATSSNGPTFTNEEYHQLLALLRSGNGKITPLANATGTGAALVVTMVEAAGDMGKGSLAASVMNFAMREFAILFKYLGGEKRK</sequence>
<keyword evidence="3" id="KW-1185">Reference proteome</keyword>
<feature type="region of interest" description="Disordered" evidence="1">
    <location>
        <begin position="1"/>
        <end position="34"/>
    </location>
</feature>
<dbReference type="AlphaFoldDB" id="A0A5N5KV21"/>
<organism evidence="2 3">
    <name type="scientific">Salix brachista</name>
    <dbReference type="NCBI Taxonomy" id="2182728"/>
    <lineage>
        <taxon>Eukaryota</taxon>
        <taxon>Viridiplantae</taxon>
        <taxon>Streptophyta</taxon>
        <taxon>Embryophyta</taxon>
        <taxon>Tracheophyta</taxon>
        <taxon>Spermatophyta</taxon>
        <taxon>Magnoliopsida</taxon>
        <taxon>eudicotyledons</taxon>
        <taxon>Gunneridae</taxon>
        <taxon>Pentapetalae</taxon>
        <taxon>rosids</taxon>
        <taxon>fabids</taxon>
        <taxon>Malpighiales</taxon>
        <taxon>Salicaceae</taxon>
        <taxon>Saliceae</taxon>
        <taxon>Salix</taxon>
    </lineage>
</organism>
<comment type="caution">
    <text evidence="2">The sequence shown here is derived from an EMBL/GenBank/DDBJ whole genome shotgun (WGS) entry which is preliminary data.</text>
</comment>
<dbReference type="EMBL" id="VDCV01000011">
    <property type="protein sequence ID" value="KAB5534257.1"/>
    <property type="molecule type" value="Genomic_DNA"/>
</dbReference>
<evidence type="ECO:0000256" key="1">
    <source>
        <dbReference type="SAM" id="MobiDB-lite"/>
    </source>
</evidence>
<evidence type="ECO:0000313" key="2">
    <source>
        <dbReference type="EMBL" id="KAB5534257.1"/>
    </source>
</evidence>
<reference evidence="3" key="1">
    <citation type="journal article" date="2019" name="Gigascience">
        <title>De novo genome assembly of the endangered Acer yangbiense, a plant species with extremely small populations endemic to Yunnan Province, China.</title>
        <authorList>
            <person name="Yang J."/>
            <person name="Wariss H.M."/>
            <person name="Tao L."/>
            <person name="Zhang R."/>
            <person name="Yun Q."/>
            <person name="Hollingsworth P."/>
            <person name="Dao Z."/>
            <person name="Luo G."/>
            <person name="Guo H."/>
            <person name="Ma Y."/>
            <person name="Sun W."/>
        </authorList>
    </citation>
    <scope>NUCLEOTIDE SEQUENCE [LARGE SCALE GENOMIC DNA]</scope>
    <source>
        <strain evidence="3">cv. br00</strain>
    </source>
</reference>
<protein>
    <submittedName>
        <fullName evidence="2">Uncharacterized protein</fullName>
    </submittedName>
</protein>
<feature type="compositionally biased region" description="Basic and acidic residues" evidence="1">
    <location>
        <begin position="1"/>
        <end position="10"/>
    </location>
</feature>
<gene>
    <name evidence="2" type="ORF">DKX38_017343</name>
</gene>